<feature type="binding site" evidence="4">
    <location>
        <position position="184"/>
    </location>
    <ligand>
        <name>molybdate</name>
        <dbReference type="ChEBI" id="CHEBI:36264"/>
    </ligand>
</feature>
<comment type="caution">
    <text evidence="6">The sequence shown here is derived from an EMBL/GenBank/DDBJ whole genome shotgun (WGS) entry which is preliminary data.</text>
</comment>
<organism evidence="6 7">
    <name type="scientific">Cellulomonas oligotrophica</name>
    <dbReference type="NCBI Taxonomy" id="931536"/>
    <lineage>
        <taxon>Bacteria</taxon>
        <taxon>Bacillati</taxon>
        <taxon>Actinomycetota</taxon>
        <taxon>Actinomycetes</taxon>
        <taxon>Micrococcales</taxon>
        <taxon>Cellulomonadaceae</taxon>
        <taxon>Cellulomonas</taxon>
    </lineage>
</organism>
<protein>
    <submittedName>
        <fullName evidence="6">Molybdate transport system substrate-binding protein</fullName>
    </submittedName>
    <submittedName>
        <fullName evidence="5">Molybdate-binding protein</fullName>
    </submittedName>
</protein>
<gene>
    <name evidence="5" type="primary">modA</name>
    <name evidence="6" type="ORF">BKA21_001568</name>
    <name evidence="5" type="ORF">Col01nite_01320</name>
</gene>
<dbReference type="EMBL" id="BONN01000001">
    <property type="protein sequence ID" value="GIG30973.1"/>
    <property type="molecule type" value="Genomic_DNA"/>
</dbReference>
<evidence type="ECO:0000313" key="6">
    <source>
        <dbReference type="EMBL" id="NYD86019.1"/>
    </source>
</evidence>
<evidence type="ECO:0000256" key="1">
    <source>
        <dbReference type="ARBA" id="ARBA00009175"/>
    </source>
</evidence>
<keyword evidence="8" id="KW-1185">Reference proteome</keyword>
<keyword evidence="2 4" id="KW-0479">Metal-binding</keyword>
<dbReference type="GO" id="GO:0015689">
    <property type="term" value="P:molybdate ion transport"/>
    <property type="evidence" value="ECO:0007669"/>
    <property type="project" value="InterPro"/>
</dbReference>
<dbReference type="AlphaFoldDB" id="A0A7Y9FET9"/>
<feature type="binding site" evidence="4">
    <location>
        <position position="82"/>
    </location>
    <ligand>
        <name>molybdate</name>
        <dbReference type="ChEBI" id="CHEBI:36264"/>
    </ligand>
</feature>
<dbReference type="PANTHER" id="PTHR30632">
    <property type="entry name" value="MOLYBDATE-BINDING PERIPLASMIC PROTEIN"/>
    <property type="match status" value="1"/>
</dbReference>
<accession>A0A7Y9FET9</accession>
<dbReference type="Gene3D" id="3.40.190.10">
    <property type="entry name" value="Periplasmic binding protein-like II"/>
    <property type="match status" value="2"/>
</dbReference>
<evidence type="ECO:0000256" key="4">
    <source>
        <dbReference type="PIRSR" id="PIRSR004846-1"/>
    </source>
</evidence>
<dbReference type="SUPFAM" id="SSF53850">
    <property type="entry name" value="Periplasmic binding protein-like II"/>
    <property type="match status" value="1"/>
</dbReference>
<evidence type="ECO:0000313" key="7">
    <source>
        <dbReference type="Proteomes" id="UP000577956"/>
    </source>
</evidence>
<evidence type="ECO:0000256" key="3">
    <source>
        <dbReference type="ARBA" id="ARBA00022729"/>
    </source>
</evidence>
<comment type="similarity">
    <text evidence="1">Belongs to the bacterial solute-binding protein ModA family.</text>
</comment>
<feature type="binding site" evidence="4">
    <location>
        <position position="54"/>
    </location>
    <ligand>
        <name>molybdate</name>
        <dbReference type="ChEBI" id="CHEBI:36264"/>
    </ligand>
</feature>
<evidence type="ECO:0000313" key="8">
    <source>
        <dbReference type="Proteomes" id="UP000618382"/>
    </source>
</evidence>
<dbReference type="NCBIfam" id="TIGR01256">
    <property type="entry name" value="modA"/>
    <property type="match status" value="1"/>
</dbReference>
<dbReference type="InterPro" id="IPR005950">
    <property type="entry name" value="ModA"/>
</dbReference>
<reference evidence="6 7" key="1">
    <citation type="submission" date="2020-07" db="EMBL/GenBank/DDBJ databases">
        <title>Sequencing the genomes of 1000 actinobacteria strains.</title>
        <authorList>
            <person name="Klenk H.-P."/>
        </authorList>
    </citation>
    <scope>NUCLEOTIDE SEQUENCE [LARGE SCALE GENOMIC DNA]</scope>
    <source>
        <strain evidence="6 7">DSM 24482</strain>
    </source>
</reference>
<dbReference type="PANTHER" id="PTHR30632:SF0">
    <property type="entry name" value="SULFATE-BINDING PROTEIN"/>
    <property type="match status" value="1"/>
</dbReference>
<dbReference type="GO" id="GO:0030973">
    <property type="term" value="F:molybdate ion binding"/>
    <property type="evidence" value="ECO:0007669"/>
    <property type="project" value="TreeGrafter"/>
</dbReference>
<reference evidence="5 8" key="2">
    <citation type="submission" date="2021-01" db="EMBL/GenBank/DDBJ databases">
        <title>Whole genome shotgun sequence of Cellulomonas oligotrophica NBRC 109435.</title>
        <authorList>
            <person name="Komaki H."/>
            <person name="Tamura T."/>
        </authorList>
    </citation>
    <scope>NUCLEOTIDE SEQUENCE [LARGE SCALE GENOMIC DNA]</scope>
    <source>
        <strain evidence="5 8">NBRC 109435</strain>
    </source>
</reference>
<feature type="binding site" evidence="4">
    <location>
        <position position="202"/>
    </location>
    <ligand>
        <name>molybdate</name>
        <dbReference type="ChEBI" id="CHEBI:36264"/>
    </ligand>
</feature>
<evidence type="ECO:0000313" key="5">
    <source>
        <dbReference type="EMBL" id="GIG30973.1"/>
    </source>
</evidence>
<keyword evidence="3" id="KW-0732">Signal</keyword>
<dbReference type="PROSITE" id="PS51257">
    <property type="entry name" value="PROKAR_LIPOPROTEIN"/>
    <property type="match status" value="1"/>
</dbReference>
<dbReference type="EMBL" id="JACCBK010000001">
    <property type="protein sequence ID" value="NYD86019.1"/>
    <property type="molecule type" value="Genomic_DNA"/>
</dbReference>
<keyword evidence="4" id="KW-0500">Molybdenum</keyword>
<name>A0A7Y9FET9_9CELL</name>
<dbReference type="InterPro" id="IPR050682">
    <property type="entry name" value="ModA/WtpA"/>
</dbReference>
<dbReference type="Proteomes" id="UP000618382">
    <property type="component" value="Unassembled WGS sequence"/>
</dbReference>
<dbReference type="Proteomes" id="UP000577956">
    <property type="component" value="Unassembled WGS sequence"/>
</dbReference>
<evidence type="ECO:0000256" key="2">
    <source>
        <dbReference type="ARBA" id="ARBA00022723"/>
    </source>
</evidence>
<sequence>MPVVRPARTGHPPGRALATGVVLAVALTGGCTAAGAHGTDDAPATTLVVLAAASLRDVFTDLAATYEQAHPGVDVVLSSAGSADLADQVLAGAPADVVALADETSLARVVDAGDAADPVPFATNTLTVVTPPDDPAGVGSFADLARKDVAVVVCAPAVPCGAAAVAVEDAAGVRVHRVGEEQSVTDVLAKVVAGEADAGLVYVTDAARAGDDVRVVDVPETDAAVNVYPVAVTTSARDRGTDTLAAAWVDLLTGPDGRAALTAAGFGTP</sequence>
<proteinExistence type="inferred from homology"/>
<dbReference type="RefSeq" id="WP_203793365.1">
    <property type="nucleotide sequence ID" value="NZ_BAABFI010000002.1"/>
</dbReference>
<dbReference type="GO" id="GO:0046872">
    <property type="term" value="F:metal ion binding"/>
    <property type="evidence" value="ECO:0007669"/>
    <property type="project" value="UniProtKB-KW"/>
</dbReference>
<dbReference type="PIRSF" id="PIRSF004846">
    <property type="entry name" value="ModA"/>
    <property type="match status" value="1"/>
</dbReference>
<dbReference type="Pfam" id="PF13531">
    <property type="entry name" value="SBP_bac_11"/>
    <property type="match status" value="1"/>
</dbReference>